<organism evidence="2 3">
    <name type="scientific">Photobacterium leiognathi</name>
    <dbReference type="NCBI Taxonomy" id="553611"/>
    <lineage>
        <taxon>Bacteria</taxon>
        <taxon>Pseudomonadati</taxon>
        <taxon>Pseudomonadota</taxon>
        <taxon>Gammaproteobacteria</taxon>
        <taxon>Vibrionales</taxon>
        <taxon>Vibrionaceae</taxon>
        <taxon>Photobacterium</taxon>
    </lineage>
</organism>
<dbReference type="InterPro" id="IPR010927">
    <property type="entry name" value="T4SS_TraH"/>
</dbReference>
<dbReference type="EMBL" id="PYOJ01000019">
    <property type="protein sequence ID" value="PSV88244.1"/>
    <property type="molecule type" value="Genomic_DNA"/>
</dbReference>
<dbReference type="RefSeq" id="WP_045070348.1">
    <property type="nucleotide sequence ID" value="NZ_JZSL01000025.1"/>
</dbReference>
<proteinExistence type="predicted"/>
<reference evidence="2 3" key="1">
    <citation type="submission" date="2018-03" db="EMBL/GenBank/DDBJ databases">
        <title>Whole genome sequencing of Histamine producing bacteria.</title>
        <authorList>
            <person name="Butler K."/>
        </authorList>
    </citation>
    <scope>NUCLEOTIDE SEQUENCE [LARGE SCALE GENOMIC DNA]</scope>
    <source>
        <strain evidence="2 3">ATCC 33979</strain>
    </source>
</reference>
<dbReference type="AlphaFoldDB" id="A0A2T3M7I2"/>
<dbReference type="Pfam" id="PF06122">
    <property type="entry name" value="TraH"/>
    <property type="match status" value="1"/>
</dbReference>
<keyword evidence="1" id="KW-0732">Signal</keyword>
<feature type="chain" id="PRO_5015753652" evidence="1">
    <location>
        <begin position="21"/>
        <end position="459"/>
    </location>
</feature>
<evidence type="ECO:0000313" key="3">
    <source>
        <dbReference type="Proteomes" id="UP000240410"/>
    </source>
</evidence>
<accession>A0A2T3M7I2</accession>
<feature type="signal peptide" evidence="1">
    <location>
        <begin position="1"/>
        <end position="20"/>
    </location>
</feature>
<sequence length="459" mass="50194">MKYALISLLTGLSLASSAQASVNNDLGRFFDGLQFDGNTTRAQSYKGQAANYYTGGSAYIRTPIKQAQLVSLTVPEIKAGCGGIDLFSGGFSFINSDQLVQMGKAIVANAVPFAVDLALQTWAPQLKNVKDRLEAIARDINALSLNSCETAQASVAALSGFAGIGNKQYICSTMGTQSNAFADWAAAKNGCNNESEVNRQISRATKDNNLKDHIAANRNIIWYSLKNNPLLIGDDTLAEFFMSLSGTIVYDEKTHVTRYPSLLTSNNNLISVLTKGGDVILYQCDKHGADQCLRPTENKVKFEKNTTLQAKVTQLLRAIIMKYQNDTDLSAREKHFIESISLPVLKMMTVSLESGYSLNATLSAYSEVITTDLVTAYLQDALRLINSTLNARGSHPDDVDKLYQVIEQASAQMRLTRIQALQTLEAEQSIIKSTMELEQRVEGSFSAQTRANLLFNKGE</sequence>
<gene>
    <name evidence="2" type="ORF">CTM89_14805</name>
</gene>
<evidence type="ECO:0000313" key="2">
    <source>
        <dbReference type="EMBL" id="PSV88244.1"/>
    </source>
</evidence>
<protein>
    <submittedName>
        <fullName evidence="2">Conjugal transfer protein TraH</fullName>
    </submittedName>
</protein>
<evidence type="ECO:0000256" key="1">
    <source>
        <dbReference type="SAM" id="SignalP"/>
    </source>
</evidence>
<comment type="caution">
    <text evidence="2">The sequence shown here is derived from an EMBL/GenBank/DDBJ whole genome shotgun (WGS) entry which is preliminary data.</text>
</comment>
<dbReference type="OrthoDB" id="9797479at2"/>
<dbReference type="Proteomes" id="UP000240410">
    <property type="component" value="Unassembled WGS sequence"/>
</dbReference>
<name>A0A2T3M7I2_PHOLE</name>